<dbReference type="Proteomes" id="UP000607653">
    <property type="component" value="Unassembled WGS sequence"/>
</dbReference>
<gene>
    <name evidence="1" type="ORF">HUJ06_001863</name>
</gene>
<sequence>MLGPLNKLMHFQTKTKSHMRKLEISPGFSNSTERACHRDKKRLRELQSKYPIHCTIGLSNLDQIGLVQSNLNGIDLFPIN</sequence>
<reference evidence="1 2" key="1">
    <citation type="journal article" date="2020" name="Mol. Biol. Evol.">
        <title>Distinct Expression and Methylation Patterns for Genes with Different Fates following a Single Whole-Genome Duplication in Flowering Plants.</title>
        <authorList>
            <person name="Shi T."/>
            <person name="Rahmani R.S."/>
            <person name="Gugger P.F."/>
            <person name="Wang M."/>
            <person name="Li H."/>
            <person name="Zhang Y."/>
            <person name="Li Z."/>
            <person name="Wang Q."/>
            <person name="Van de Peer Y."/>
            <person name="Marchal K."/>
            <person name="Chen J."/>
        </authorList>
    </citation>
    <scope>NUCLEOTIDE SEQUENCE [LARGE SCALE GENOMIC DNA]</scope>
    <source>
        <tissue evidence="1">Leaf</tissue>
    </source>
</reference>
<dbReference type="AlphaFoldDB" id="A0A822ZGB9"/>
<evidence type="ECO:0000313" key="2">
    <source>
        <dbReference type="Proteomes" id="UP000607653"/>
    </source>
</evidence>
<comment type="caution">
    <text evidence="1">The sequence shown here is derived from an EMBL/GenBank/DDBJ whole genome shotgun (WGS) entry which is preliminary data.</text>
</comment>
<proteinExistence type="predicted"/>
<name>A0A822ZGB9_NELNU</name>
<evidence type="ECO:0000313" key="1">
    <source>
        <dbReference type="EMBL" id="DAD43633.1"/>
    </source>
</evidence>
<accession>A0A822ZGB9</accession>
<dbReference type="EMBL" id="DUZY01000006">
    <property type="protein sequence ID" value="DAD43633.1"/>
    <property type="molecule type" value="Genomic_DNA"/>
</dbReference>
<protein>
    <submittedName>
        <fullName evidence="1">Uncharacterized protein</fullName>
    </submittedName>
</protein>
<keyword evidence="2" id="KW-1185">Reference proteome</keyword>
<organism evidence="1 2">
    <name type="scientific">Nelumbo nucifera</name>
    <name type="common">Sacred lotus</name>
    <dbReference type="NCBI Taxonomy" id="4432"/>
    <lineage>
        <taxon>Eukaryota</taxon>
        <taxon>Viridiplantae</taxon>
        <taxon>Streptophyta</taxon>
        <taxon>Embryophyta</taxon>
        <taxon>Tracheophyta</taxon>
        <taxon>Spermatophyta</taxon>
        <taxon>Magnoliopsida</taxon>
        <taxon>Proteales</taxon>
        <taxon>Nelumbonaceae</taxon>
        <taxon>Nelumbo</taxon>
    </lineage>
</organism>